<dbReference type="PANTHER" id="PTHR14659:SF1">
    <property type="entry name" value="ALPHA- AND GAMMA-ADAPTIN-BINDING PROTEIN P34"/>
    <property type="match status" value="1"/>
</dbReference>
<dbReference type="Gene3D" id="3.40.50.11960">
    <property type="match status" value="1"/>
</dbReference>
<comment type="caution">
    <text evidence="2">The sequence shown here is derived from an EMBL/GenBank/DDBJ whole genome shotgun (WGS) entry which is preliminary data.</text>
</comment>
<evidence type="ECO:0000256" key="1">
    <source>
        <dbReference type="SAM" id="MobiDB-lite"/>
    </source>
</evidence>
<dbReference type="PANTHER" id="PTHR14659">
    <property type="entry name" value="ALPHA- AND GAMMA-ADAPTIN-BINDING PROTEIN P34"/>
    <property type="match status" value="1"/>
</dbReference>
<feature type="compositionally biased region" description="Low complexity" evidence="1">
    <location>
        <begin position="209"/>
        <end position="233"/>
    </location>
</feature>
<dbReference type="InParanoid" id="A0A4Q1BVK5"/>
<name>A0A4Q1BVK5_TREME</name>
<feature type="compositionally biased region" description="Basic and acidic residues" evidence="1">
    <location>
        <begin position="408"/>
        <end position="417"/>
    </location>
</feature>
<evidence type="ECO:0000313" key="3">
    <source>
        <dbReference type="Proteomes" id="UP000289152"/>
    </source>
</evidence>
<sequence length="673" mass="74726">MSQASSSSLPSTTILVLHAHPDPLPFLSRLTSASIICPDVALNEEKTCLPWKIDNKYYTANVNLSVVPVGSASSVGNTEGIQVIIFLFENLPDKLPPELSKLMRVPRDIALAIRLSTTSKGTSVGKSVAQEDIGTKLGEAQELTSAEEEERWEAVEEMFDQLGMELLDETRVDEDDERPIPIHERVRETLMTHMWPNMSMKPRPRPNFNPSVSSLHPSSSSSSSQPLNAPQPAKSQYPIMEDDQDDDTFPTKFNPPLRVPTHQPSLPLSPGSAEFPDISELKAALGFSHNTKDHIPSAARYSPGAFGGDVLDAPGYVPDKGGEKPLVLVQPEGMRLSFDLDEDEDEDEDLEVVGPGEEEYARLEDWLEEDDDMFGPVPAVQRQEDWLDMDDRVFSPIIASIGLPKDLSSPHRSELYDHPSLVNNQSRNVENDDQNIARVKHVSQENLPSVPKPDLKQDLSKEQPSVSQSPPKFNSQLPQPPKPQENQQESPIDAQGFEDDFANFISAPPAREIPLQIPLDPTSLLTHLQTVRAELSILGEGERRERAAKEVVRVMRGMGVDMGELGELEELLDLDEDEVGFEEMNDFDDWDNGNLNNDDLNGLDEIRMSGGMKDLGPGEGNLEEERIQSDHIRVASGRDEIDRENGLKRFENDAVDEIEGKLKRLEALENALG</sequence>
<proteinExistence type="predicted"/>
<accession>A0A4Q1BVK5</accession>
<dbReference type="Proteomes" id="UP000289152">
    <property type="component" value="Unassembled WGS sequence"/>
</dbReference>
<dbReference type="InterPro" id="IPR019341">
    <property type="entry name" value="Alpha/Gamma-adaptin-bd_p34"/>
</dbReference>
<evidence type="ECO:0000313" key="2">
    <source>
        <dbReference type="EMBL" id="RXK42174.1"/>
    </source>
</evidence>
<feature type="region of interest" description="Disordered" evidence="1">
    <location>
        <begin position="403"/>
        <end position="430"/>
    </location>
</feature>
<reference evidence="2 3" key="1">
    <citation type="submission" date="2016-06" db="EMBL/GenBank/DDBJ databases">
        <title>Evolution of pathogenesis and genome organization in the Tremellales.</title>
        <authorList>
            <person name="Cuomo C."/>
            <person name="Litvintseva A."/>
            <person name="Heitman J."/>
            <person name="Chen Y."/>
            <person name="Sun S."/>
            <person name="Springer D."/>
            <person name="Dromer F."/>
            <person name="Young S."/>
            <person name="Zeng Q."/>
            <person name="Chapman S."/>
            <person name="Gujja S."/>
            <person name="Saif S."/>
            <person name="Birren B."/>
        </authorList>
    </citation>
    <scope>NUCLEOTIDE SEQUENCE [LARGE SCALE GENOMIC DNA]</scope>
    <source>
        <strain evidence="2 3">ATCC 28783</strain>
    </source>
</reference>
<keyword evidence="3" id="KW-1185">Reference proteome</keyword>
<dbReference type="STRING" id="5217.A0A4Q1BVK5"/>
<feature type="compositionally biased region" description="Polar residues" evidence="1">
    <location>
        <begin position="462"/>
        <end position="475"/>
    </location>
</feature>
<dbReference type="AlphaFoldDB" id="A0A4Q1BVK5"/>
<organism evidence="2 3">
    <name type="scientific">Tremella mesenterica</name>
    <name type="common">Jelly fungus</name>
    <dbReference type="NCBI Taxonomy" id="5217"/>
    <lineage>
        <taxon>Eukaryota</taxon>
        <taxon>Fungi</taxon>
        <taxon>Dikarya</taxon>
        <taxon>Basidiomycota</taxon>
        <taxon>Agaricomycotina</taxon>
        <taxon>Tremellomycetes</taxon>
        <taxon>Tremellales</taxon>
        <taxon>Tremellaceae</taxon>
        <taxon>Tremella</taxon>
    </lineage>
</organism>
<dbReference type="OrthoDB" id="10261384at2759"/>
<protein>
    <submittedName>
        <fullName evidence="2">Uncharacterized protein</fullName>
    </submittedName>
</protein>
<gene>
    <name evidence="2" type="ORF">M231_00531</name>
</gene>
<dbReference type="EMBL" id="SDIL01000003">
    <property type="protein sequence ID" value="RXK42174.1"/>
    <property type="molecule type" value="Genomic_DNA"/>
</dbReference>
<feature type="region of interest" description="Disordered" evidence="1">
    <location>
        <begin position="196"/>
        <end position="269"/>
    </location>
</feature>
<feature type="region of interest" description="Disordered" evidence="1">
    <location>
        <begin position="443"/>
        <end position="490"/>
    </location>
</feature>